<dbReference type="EMBL" id="GFPF01003463">
    <property type="protein sequence ID" value="MAA14609.1"/>
    <property type="molecule type" value="Transcribed_RNA"/>
</dbReference>
<protein>
    <submittedName>
        <fullName evidence="1">Uncharacterized protein</fullName>
    </submittedName>
</protein>
<reference evidence="1" key="1">
    <citation type="journal article" date="2017" name="Parasit. Vectors">
        <title>Sialotranscriptomics of Rhipicephalus zambeziensis reveals intricate expression profiles of secretory proteins and suggests tight temporal transcriptional regulation during blood-feeding.</title>
        <authorList>
            <person name="de Castro M.H."/>
            <person name="de Klerk D."/>
            <person name="Pienaar R."/>
            <person name="Rees D.J.G."/>
            <person name="Mans B.J."/>
        </authorList>
    </citation>
    <scope>NUCLEOTIDE SEQUENCE</scope>
    <source>
        <tissue evidence="1">Salivary glands</tissue>
    </source>
</reference>
<dbReference type="AlphaFoldDB" id="A0A224YFV3"/>
<organism evidence="1">
    <name type="scientific">Rhipicephalus zambeziensis</name>
    <dbReference type="NCBI Taxonomy" id="60191"/>
    <lineage>
        <taxon>Eukaryota</taxon>
        <taxon>Metazoa</taxon>
        <taxon>Ecdysozoa</taxon>
        <taxon>Arthropoda</taxon>
        <taxon>Chelicerata</taxon>
        <taxon>Arachnida</taxon>
        <taxon>Acari</taxon>
        <taxon>Parasitiformes</taxon>
        <taxon>Ixodida</taxon>
        <taxon>Ixodoidea</taxon>
        <taxon>Ixodidae</taxon>
        <taxon>Rhipicephalinae</taxon>
        <taxon>Rhipicephalus</taxon>
        <taxon>Rhipicephalus</taxon>
    </lineage>
</organism>
<proteinExistence type="predicted"/>
<name>A0A224YFV3_9ACAR</name>
<accession>A0A224YFV3</accession>
<sequence length="139" mass="16136">MLFTSTLPSSHTTCEQSRHFCCEELPCYELLTFWNLHSVETLRNAEAIGLRFSALSLTNVSKTKRWAKRDSAQARSLLTNRRTFSRQPHHRHPQYTETSLLNVNNRELNVLNFRSFLDASRKYPVSSKTLRDVIRPPSA</sequence>
<evidence type="ECO:0000313" key="1">
    <source>
        <dbReference type="EMBL" id="MAA14609.1"/>
    </source>
</evidence>